<dbReference type="AlphaFoldDB" id="A0A853EZ71"/>
<organism evidence="1 2">
    <name type="scientific">Candidatus Thiodubiliella endoseptemdiera</name>
    <dbReference type="NCBI Taxonomy" id="2738886"/>
    <lineage>
        <taxon>Bacteria</taxon>
        <taxon>Pseudomonadati</taxon>
        <taxon>Pseudomonadota</taxon>
        <taxon>Gammaproteobacteria</taxon>
        <taxon>Candidatus Pseudothioglobaceae</taxon>
        <taxon>Candidatus Thiodubiliella</taxon>
    </lineage>
</organism>
<evidence type="ECO:0000313" key="1">
    <source>
        <dbReference type="EMBL" id="NYT26497.1"/>
    </source>
</evidence>
<evidence type="ECO:0000313" key="2">
    <source>
        <dbReference type="Proteomes" id="UP000568751"/>
    </source>
</evidence>
<dbReference type="EMBL" id="JACCHT010000001">
    <property type="protein sequence ID" value="NYT26497.1"/>
    <property type="molecule type" value="Genomic_DNA"/>
</dbReference>
<sequence>MGFVANIVNDAVDFVEEVADSAGYFITGNYEGDNGDNTITAVGVAVWGSGIKTYGGNDTVHAASLKLDVYDTWGI</sequence>
<dbReference type="Proteomes" id="UP000568751">
    <property type="component" value="Unassembled WGS sequence"/>
</dbReference>
<name>A0A853EZ71_9GAMM</name>
<reference evidence="1 2" key="1">
    <citation type="submission" date="2020-05" db="EMBL/GenBank/DDBJ databases">
        <title>Horizontal transmission and recombination maintain forever young bacterial symbiont genomes.</title>
        <authorList>
            <person name="Russell S.L."/>
            <person name="Pepper-Tunick E."/>
            <person name="Svedberg J."/>
            <person name="Byrne A."/>
            <person name="Ruelas Castillo J."/>
            <person name="Vollmers C."/>
            <person name="Beinart R.A."/>
            <person name="Corbett-Detig R."/>
        </authorList>
    </citation>
    <scope>NUCLEOTIDE SEQUENCE [LARGE SCALE GENOMIC DNA]</scope>
    <source>
        <strain evidence="1">455</strain>
    </source>
</reference>
<gene>
    <name evidence="1" type="ORF">H0A76_00400</name>
</gene>
<proteinExistence type="predicted"/>
<comment type="caution">
    <text evidence="1">The sequence shown here is derived from an EMBL/GenBank/DDBJ whole genome shotgun (WGS) entry which is preliminary data.</text>
</comment>
<accession>A0A853EZ71</accession>
<protein>
    <submittedName>
        <fullName evidence="1">Uncharacterized protein</fullName>
    </submittedName>
</protein>